<evidence type="ECO:0000313" key="1">
    <source>
        <dbReference type="EMBL" id="APJ03193.1"/>
    </source>
</evidence>
<gene>
    <name evidence="1" type="ORF">AXG55_04460</name>
</gene>
<name>A0A1L4CZ03_9BACT</name>
<dbReference type="RefSeq" id="WP_148696921.1">
    <property type="nucleotide sequence ID" value="NZ_CP017834.1"/>
</dbReference>
<dbReference type="OrthoDB" id="9763676at2"/>
<dbReference type="KEGG" id="saqi:AXG55_04460"/>
<evidence type="ECO:0008006" key="3">
    <source>
        <dbReference type="Google" id="ProtNLM"/>
    </source>
</evidence>
<accession>A0A1L4CZ03</accession>
<dbReference type="STRING" id="1915309.AXG55_04460"/>
<sequence length="588" mass="68542">MTSNYSNQNFLKLYLNSLDNLRTNGRIFSQQNPDLAPYLDLSYRKSNDPETERLIESFAYMFAQVEHKSILAQNDYALNFIDHLFPELVSPLPALTVLKVTPEKSYFTKDKLKFIVPKSTLFSAKNQNGVRCQFTSCQESQISPIHITQSQFIDSSLNKENIGKNKKALAISFETSIHYNVSNQNPLNLSLYIDSDFYSVISIYDALFSSHKPMLLQIDSDSELWHIPKENLKPLYYLEAQDHNKNTLYPLFDYLNYYQKYFFLELKVTNNISFKNKFKIIIPLSENIEFISNLGSSFLQTNCVPAVNLFEHKMQSVKYLPEKQEYLLRTEGNTNEELQVIKLNSVMTYDAQTGEHISLNPFYQNSRISQYSKQNLFNNIVWASKRSFNNSTLESGSYHLRLLSKFKATEEKAHWPEYLYPSGLCTNTRAAENIKPYSEFQCHSYSLPIAQSCSLFWPKYYPCSLNHTNNIEVLKLLFKINQEILSAQIINTVYFIKTLDILAPGISSVKNLFIQILEQSIGFIAEETIRQQMRNKQTFHIPSIVYKIQFLQKDGFPRGIHFYLNFLNEYFNYIRDFNFLISFEAVLV</sequence>
<proteinExistence type="predicted"/>
<dbReference type="Proteomes" id="UP000184731">
    <property type="component" value="Chromosome"/>
</dbReference>
<evidence type="ECO:0000313" key="2">
    <source>
        <dbReference type="Proteomes" id="UP000184731"/>
    </source>
</evidence>
<dbReference type="InterPro" id="IPR010272">
    <property type="entry name" value="T6SS_TssF"/>
</dbReference>
<keyword evidence="2" id="KW-1185">Reference proteome</keyword>
<dbReference type="PANTHER" id="PTHR35370:SF1">
    <property type="entry name" value="TYPE VI SECRETION SYSTEM COMPONENT TSSF1"/>
    <property type="match status" value="1"/>
</dbReference>
<dbReference type="PANTHER" id="PTHR35370">
    <property type="entry name" value="CYTOPLASMIC PROTEIN-RELATED-RELATED"/>
    <property type="match status" value="1"/>
</dbReference>
<dbReference type="AlphaFoldDB" id="A0A1L4CZ03"/>
<dbReference type="EMBL" id="CP017834">
    <property type="protein sequence ID" value="APJ03193.1"/>
    <property type="molecule type" value="Genomic_DNA"/>
</dbReference>
<organism evidence="1 2">
    <name type="scientific">Silvanigrella aquatica</name>
    <dbReference type="NCBI Taxonomy" id="1915309"/>
    <lineage>
        <taxon>Bacteria</taxon>
        <taxon>Pseudomonadati</taxon>
        <taxon>Bdellovibrionota</taxon>
        <taxon>Oligoflexia</taxon>
        <taxon>Silvanigrellales</taxon>
        <taxon>Silvanigrellaceae</taxon>
        <taxon>Silvanigrella</taxon>
    </lineage>
</organism>
<protein>
    <recommendedName>
        <fullName evidence="3">Type VI secretion system protein ImpG</fullName>
    </recommendedName>
</protein>
<reference evidence="1 2" key="1">
    <citation type="submission" date="2016-10" db="EMBL/GenBank/DDBJ databases">
        <title>Silvanigrella aquatica sp. nov., isolated from a freshwater lake located in the Black Forest, Germany, description of Silvanigrellaceae fam. nov., Silvanigrellales ord. nov., reclassification of the order Bdellovibrionales in the class Oligoflexia, reclassification of the families Bacteriovoracaceae and Halobacteriovoraceae in the new order Bacteriovoracales ord. nov., and reclassification of the family Pseudobacteriovoracaceae in the order Oligoflexiales.</title>
        <authorList>
            <person name="Hahn M.W."/>
            <person name="Schmidt J."/>
            <person name="Koll U."/>
            <person name="Rohde M."/>
            <person name="Verbag S."/>
            <person name="Pitt A."/>
            <person name="Nakai R."/>
            <person name="Naganuma T."/>
            <person name="Lang E."/>
        </authorList>
    </citation>
    <scope>NUCLEOTIDE SEQUENCE [LARGE SCALE GENOMIC DNA]</scope>
    <source>
        <strain evidence="1 2">MWH-Nonnen-W8red</strain>
    </source>
</reference>
<dbReference type="Pfam" id="PF05947">
    <property type="entry name" value="T6SS_TssF"/>
    <property type="match status" value="1"/>
</dbReference>